<comment type="pathway">
    <text evidence="1">Cell wall biogenesis; cell wall polysaccharide biosynthesis.</text>
</comment>
<gene>
    <name evidence="6" type="ORF">AABD04_16870</name>
</gene>
<evidence type="ECO:0000256" key="2">
    <source>
        <dbReference type="ARBA" id="ARBA00006739"/>
    </source>
</evidence>
<protein>
    <submittedName>
        <fullName evidence="6">Galactosyltransferase-related protein</fullName>
    </submittedName>
</protein>
<evidence type="ECO:0000256" key="4">
    <source>
        <dbReference type="ARBA" id="ARBA00022679"/>
    </source>
</evidence>
<dbReference type="EMBL" id="JBBPCN010000001">
    <property type="protein sequence ID" value="MEK8072518.1"/>
    <property type="molecule type" value="Genomic_DNA"/>
</dbReference>
<organism evidence="6 7">
    <name type="scientific">Rhodococcus navarretei</name>
    <dbReference type="NCBI Taxonomy" id="3128981"/>
    <lineage>
        <taxon>Bacteria</taxon>
        <taxon>Bacillati</taxon>
        <taxon>Actinomycetota</taxon>
        <taxon>Actinomycetes</taxon>
        <taxon>Mycobacteriales</taxon>
        <taxon>Nocardiaceae</taxon>
        <taxon>Rhodococcus</taxon>
    </lineage>
</organism>
<dbReference type="Gene3D" id="3.90.550.10">
    <property type="entry name" value="Spore Coat Polysaccharide Biosynthesis Protein SpsA, Chain A"/>
    <property type="match status" value="1"/>
</dbReference>
<keyword evidence="7" id="KW-1185">Reference proteome</keyword>
<evidence type="ECO:0000313" key="7">
    <source>
        <dbReference type="Proteomes" id="UP001456513"/>
    </source>
</evidence>
<dbReference type="RefSeq" id="WP_341441876.1">
    <property type="nucleotide sequence ID" value="NZ_JBBPCN010000001.1"/>
</dbReference>
<evidence type="ECO:0000313" key="6">
    <source>
        <dbReference type="EMBL" id="MEK8072518.1"/>
    </source>
</evidence>
<name>A0ABU9CYS8_9NOCA</name>
<sequence length="280" mass="30307">MKIVVVTVVSGRHAHLAAQVRGLNGSTGGPVEHVVVSMGDTAIVDVLARAGSTATCIEMPQQHPLPLARARNLGAAAALDRGGELLVFLDVDCIPGPEMIERYRCAATLPDNERALLCGPVTYMKEKDLGAEGESLTLLTAPHRARPDPPANTVERGDNFDLFWSLSFAIGAANWIELGGFCEDYTGYGGEDTDFAATAEASGMGLRWVGGAHAYHQFHPVSDPPVEHLDDIVANARTFFDRWGRWPMIGWLDAFAARGLVEFDGSELRRSRPTSVDRRQ</sequence>
<accession>A0ABU9CYS8</accession>
<keyword evidence="4" id="KW-0808">Transferase</keyword>
<reference evidence="6 7" key="1">
    <citation type="submission" date="2024-03" db="EMBL/GenBank/DDBJ databases">
        <title>Rhodococcus navarretei sp. nov. and Pseudarthrobacter quantumdoti sp. nov., two new species with the ability to biosynthesize Quantum Dots isolated from soil samples at Union Glacier, Antarctica.</title>
        <authorList>
            <person name="Vargas M."/>
        </authorList>
    </citation>
    <scope>NUCLEOTIDE SEQUENCE [LARGE SCALE GENOMIC DNA]</scope>
    <source>
        <strain evidence="6 7">EXRC-4A-4</strain>
    </source>
</reference>
<evidence type="ECO:0000259" key="5">
    <source>
        <dbReference type="Pfam" id="PF10111"/>
    </source>
</evidence>
<evidence type="ECO:0000256" key="3">
    <source>
        <dbReference type="ARBA" id="ARBA00022676"/>
    </source>
</evidence>
<feature type="domain" description="Glycosyltransferase 2-like prokaryotic type" evidence="5">
    <location>
        <begin position="58"/>
        <end position="196"/>
    </location>
</feature>
<dbReference type="Pfam" id="PF10111">
    <property type="entry name" value="Glyco_tranf_2_2"/>
    <property type="match status" value="1"/>
</dbReference>
<dbReference type="PANTHER" id="PTHR43179:SF12">
    <property type="entry name" value="GALACTOFURANOSYLTRANSFERASE GLFT2"/>
    <property type="match status" value="1"/>
</dbReference>
<comment type="caution">
    <text evidence="6">The sequence shown here is derived from an EMBL/GenBank/DDBJ whole genome shotgun (WGS) entry which is preliminary data.</text>
</comment>
<dbReference type="InterPro" id="IPR029044">
    <property type="entry name" value="Nucleotide-diphossugar_trans"/>
</dbReference>
<dbReference type="GO" id="GO:0016757">
    <property type="term" value="F:glycosyltransferase activity"/>
    <property type="evidence" value="ECO:0007669"/>
    <property type="project" value="UniProtKB-KW"/>
</dbReference>
<dbReference type="Proteomes" id="UP001456513">
    <property type="component" value="Unassembled WGS sequence"/>
</dbReference>
<dbReference type="PANTHER" id="PTHR43179">
    <property type="entry name" value="RHAMNOSYLTRANSFERASE WBBL"/>
    <property type="match status" value="1"/>
</dbReference>
<comment type="similarity">
    <text evidence="2">Belongs to the glycosyltransferase 2 family.</text>
</comment>
<dbReference type="SUPFAM" id="SSF53448">
    <property type="entry name" value="Nucleotide-diphospho-sugar transferases"/>
    <property type="match status" value="1"/>
</dbReference>
<dbReference type="InterPro" id="IPR019290">
    <property type="entry name" value="GlycosylTrfase-like_prok"/>
</dbReference>
<dbReference type="CDD" id="cd00761">
    <property type="entry name" value="Glyco_tranf_GTA_type"/>
    <property type="match status" value="1"/>
</dbReference>
<keyword evidence="3 6" id="KW-0328">Glycosyltransferase</keyword>
<evidence type="ECO:0000256" key="1">
    <source>
        <dbReference type="ARBA" id="ARBA00004776"/>
    </source>
</evidence>
<proteinExistence type="inferred from homology"/>